<feature type="repeat" description="WD" evidence="7">
    <location>
        <begin position="679"/>
        <end position="712"/>
    </location>
</feature>
<dbReference type="InterPro" id="IPR015943">
    <property type="entry name" value="WD40/YVTN_repeat-like_dom_sf"/>
</dbReference>
<evidence type="ECO:0000313" key="12">
    <source>
        <dbReference type="Proteomes" id="UP000001937"/>
    </source>
</evidence>
<proteinExistence type="predicted"/>
<evidence type="ECO:0000256" key="1">
    <source>
        <dbReference type="ARBA" id="ARBA00022574"/>
    </source>
</evidence>
<dbReference type="Gene3D" id="2.130.10.10">
    <property type="entry name" value="YVTN repeat-like/Quinoprotein amine dehydrogenase"/>
    <property type="match status" value="2"/>
</dbReference>
<dbReference type="PROSITE" id="PS50011">
    <property type="entry name" value="PROTEIN_KINASE_DOM"/>
    <property type="match status" value="1"/>
</dbReference>
<dbReference type="SUPFAM" id="SSF56112">
    <property type="entry name" value="Protein kinase-like (PK-like)"/>
    <property type="match status" value="1"/>
</dbReference>
<feature type="binding site" evidence="8">
    <location>
        <position position="56"/>
    </location>
    <ligand>
        <name>ATP</name>
        <dbReference type="ChEBI" id="CHEBI:30616"/>
    </ligand>
</feature>
<dbReference type="PANTHER" id="PTHR43289:SF34">
    <property type="entry name" value="SERINE_THREONINE-PROTEIN KINASE YBDM-RELATED"/>
    <property type="match status" value="1"/>
</dbReference>
<dbReference type="eggNOG" id="COG2319">
    <property type="taxonomic scope" value="Bacteria"/>
</dbReference>
<evidence type="ECO:0000259" key="10">
    <source>
        <dbReference type="PROSITE" id="PS50011"/>
    </source>
</evidence>
<keyword evidence="4 8" id="KW-0547">Nucleotide-binding</keyword>
<keyword evidence="1 7" id="KW-0853">WD repeat</keyword>
<feature type="repeat" description="WD" evidence="7">
    <location>
        <begin position="724"/>
        <end position="764"/>
    </location>
</feature>
<evidence type="ECO:0000256" key="2">
    <source>
        <dbReference type="ARBA" id="ARBA00022679"/>
    </source>
</evidence>
<feature type="compositionally biased region" description="Pro residues" evidence="9">
    <location>
        <begin position="384"/>
        <end position="403"/>
    </location>
</feature>
<evidence type="ECO:0000256" key="7">
    <source>
        <dbReference type="PROSITE-ProRule" id="PRU00221"/>
    </source>
</evidence>
<dbReference type="eggNOG" id="COG0515">
    <property type="taxonomic scope" value="Bacteria"/>
</dbReference>
<keyword evidence="6 8" id="KW-0067">ATP-binding</keyword>
<dbReference type="InterPro" id="IPR017441">
    <property type="entry name" value="Protein_kinase_ATP_BS"/>
</dbReference>
<dbReference type="Pfam" id="PF00069">
    <property type="entry name" value="Pkinase"/>
    <property type="match status" value="1"/>
</dbReference>
<keyword evidence="11" id="KW-0723">Serine/threonine-protein kinase</keyword>
<dbReference type="InterPro" id="IPR008266">
    <property type="entry name" value="Tyr_kinase_AS"/>
</dbReference>
<dbReference type="SMART" id="SM00320">
    <property type="entry name" value="WD40"/>
    <property type="match status" value="6"/>
</dbReference>
<evidence type="ECO:0000256" key="5">
    <source>
        <dbReference type="ARBA" id="ARBA00022777"/>
    </source>
</evidence>
<feature type="compositionally biased region" description="Basic residues" evidence="9">
    <location>
        <begin position="305"/>
        <end position="314"/>
    </location>
</feature>
<dbReference type="Gene3D" id="1.10.510.10">
    <property type="entry name" value="Transferase(Phosphotransferase) domain 1"/>
    <property type="match status" value="1"/>
</dbReference>
<dbReference type="InterPro" id="IPR001680">
    <property type="entry name" value="WD40_rpt"/>
</dbReference>
<name>Q2J8N3_FRACC</name>
<dbReference type="InterPro" id="IPR019775">
    <property type="entry name" value="WD40_repeat_CS"/>
</dbReference>
<sequence>MTGTTPPPLPGDAVRPLQLTDPRRLGVYQVIGRLGQGGMGTVFLGRAPDGSAVAIKMIRPELAQRPEFRARFAREAESARRVRRFTTAAVLDADPYGPQPYLVTEFVEGPTLSRRVSVRGPLRPADLEQLAVSVTTALSAIHAAGIVHRDLTPGNVLLSPVGPKVIDFGLAREFNADTDLSHNVRHAIGTPGYMSPEQILDAPITSAVDIFAWGAVIIFAATGHAPFGTGRIDAILYRIVNEPPRLDGVGGELRNLVEIAMAKDPAARPSAEELRTALIGGGTLPARPEPGSIPSGPPGAGPTGRARRWARRRPSGAAGSAPRSEPPPRGTGSTGSTGGTAANVADMPVTQLSPPPVASPPPIPARTPPPIPARTSPPRGQPGSVPPHPAGTPHPPAPSPSPAPSRLRWSRTALLVAGLAIAITAATVLIIVPRGGGPSPVSAADRASISSRLAADAAAQRARQPDLAGRLSLAAYRIAPTEAARAAVLASFAQSTAARIPAGPAAFSDIALSPDGTTLAGTDDTGSLHLWKVDAAGRPTATTGGSANDHAHGVVFDRSGTRLATGGETDAGRLWDIADPARPRPLSTLDPQATPVHRLALSSSAHLLVTAGEDWSVGLWDVADPARPVSIQLLIGRAGPVTDVALRPDGAVLAIAGAGGPVQLWNVRDPRRPVQTASVPGHTGAVNTVAFSPDGRRLATGGDDRILQVSDVGDPDHPRVLRRLSGHTAPVAAVAFTTDDHLVSADGGGAVAYWDLSAPTPPMTPLGVLDAPARAVAGTGTETVALTTDKGSVLLGTLDPARLRRLACAKPGAALSPAEWSRLVPRLPYTDSCSG</sequence>
<dbReference type="PhylomeDB" id="Q2J8N3"/>
<dbReference type="PROSITE" id="PS50082">
    <property type="entry name" value="WD_REPEATS_2"/>
    <property type="match status" value="4"/>
</dbReference>
<feature type="repeat" description="WD" evidence="7">
    <location>
        <begin position="634"/>
        <end position="675"/>
    </location>
</feature>
<dbReference type="CDD" id="cd14014">
    <property type="entry name" value="STKc_PknB_like"/>
    <property type="match status" value="1"/>
</dbReference>
<dbReference type="PROSITE" id="PS00107">
    <property type="entry name" value="PROTEIN_KINASE_ATP"/>
    <property type="match status" value="1"/>
</dbReference>
<evidence type="ECO:0000256" key="9">
    <source>
        <dbReference type="SAM" id="MobiDB-lite"/>
    </source>
</evidence>
<feature type="repeat" description="WD" evidence="7">
    <location>
        <begin position="589"/>
        <end position="622"/>
    </location>
</feature>
<feature type="domain" description="Protein kinase" evidence="10">
    <location>
        <begin position="28"/>
        <end position="279"/>
    </location>
</feature>
<dbReference type="InterPro" id="IPR011009">
    <property type="entry name" value="Kinase-like_dom_sf"/>
</dbReference>
<evidence type="ECO:0000256" key="3">
    <source>
        <dbReference type="ARBA" id="ARBA00022737"/>
    </source>
</evidence>
<dbReference type="PROSITE" id="PS00109">
    <property type="entry name" value="PROTEIN_KINASE_TYR"/>
    <property type="match status" value="1"/>
</dbReference>
<feature type="compositionally biased region" description="Pro residues" evidence="9">
    <location>
        <begin position="353"/>
        <end position="372"/>
    </location>
</feature>
<keyword evidence="5 11" id="KW-0418">Kinase</keyword>
<organism evidence="11 12">
    <name type="scientific">Frankia casuarinae (strain DSM 45818 / CECT 9043 / HFP020203 / CcI3)</name>
    <dbReference type="NCBI Taxonomy" id="106370"/>
    <lineage>
        <taxon>Bacteria</taxon>
        <taxon>Bacillati</taxon>
        <taxon>Actinomycetota</taxon>
        <taxon>Actinomycetes</taxon>
        <taxon>Frankiales</taxon>
        <taxon>Frankiaceae</taxon>
        <taxon>Frankia</taxon>
    </lineage>
</organism>
<dbReference type="GO" id="GO:0005524">
    <property type="term" value="F:ATP binding"/>
    <property type="evidence" value="ECO:0007669"/>
    <property type="project" value="UniProtKB-UniRule"/>
</dbReference>
<dbReference type="PROSITE" id="PS50294">
    <property type="entry name" value="WD_REPEATS_REGION"/>
    <property type="match status" value="2"/>
</dbReference>
<dbReference type="RefSeq" id="WP_011437387.1">
    <property type="nucleotide sequence ID" value="NC_007777.1"/>
</dbReference>
<dbReference type="KEGG" id="fra:Francci3_3002"/>
<feature type="region of interest" description="Disordered" evidence="9">
    <location>
        <begin position="281"/>
        <end position="406"/>
    </location>
</feature>
<dbReference type="Pfam" id="PF00400">
    <property type="entry name" value="WD40"/>
    <property type="match status" value="3"/>
</dbReference>
<dbReference type="GO" id="GO:0004674">
    <property type="term" value="F:protein serine/threonine kinase activity"/>
    <property type="evidence" value="ECO:0007669"/>
    <property type="project" value="UniProtKB-KW"/>
</dbReference>
<dbReference type="PROSITE" id="PS00678">
    <property type="entry name" value="WD_REPEATS_1"/>
    <property type="match status" value="1"/>
</dbReference>
<dbReference type="PANTHER" id="PTHR43289">
    <property type="entry name" value="MITOGEN-ACTIVATED PROTEIN KINASE KINASE KINASE 20-RELATED"/>
    <property type="match status" value="1"/>
</dbReference>
<dbReference type="EMBL" id="CP000249">
    <property type="protein sequence ID" value="ABD12359.1"/>
    <property type="molecule type" value="Genomic_DNA"/>
</dbReference>
<dbReference type="Gene3D" id="3.30.200.20">
    <property type="entry name" value="Phosphorylase Kinase, domain 1"/>
    <property type="match status" value="1"/>
</dbReference>
<gene>
    <name evidence="11" type="ordered locus">Francci3_3002</name>
</gene>
<evidence type="ECO:0000256" key="6">
    <source>
        <dbReference type="ARBA" id="ARBA00022840"/>
    </source>
</evidence>
<evidence type="ECO:0000256" key="8">
    <source>
        <dbReference type="PROSITE-ProRule" id="PRU10141"/>
    </source>
</evidence>
<protein>
    <submittedName>
        <fullName evidence="11">Serine/threonine protein kinase with WD40 repeats</fullName>
    </submittedName>
</protein>
<evidence type="ECO:0000256" key="4">
    <source>
        <dbReference type="ARBA" id="ARBA00022741"/>
    </source>
</evidence>
<dbReference type="InterPro" id="IPR000719">
    <property type="entry name" value="Prot_kinase_dom"/>
</dbReference>
<dbReference type="SUPFAM" id="SSF50978">
    <property type="entry name" value="WD40 repeat-like"/>
    <property type="match status" value="1"/>
</dbReference>
<keyword evidence="3" id="KW-0677">Repeat</keyword>
<evidence type="ECO:0000313" key="11">
    <source>
        <dbReference type="EMBL" id="ABD12359.1"/>
    </source>
</evidence>
<dbReference type="InterPro" id="IPR036322">
    <property type="entry name" value="WD40_repeat_dom_sf"/>
</dbReference>
<accession>Q2J8N3</accession>
<keyword evidence="12" id="KW-1185">Reference proteome</keyword>
<dbReference type="AlphaFoldDB" id="Q2J8N3"/>
<reference evidence="11 12" key="1">
    <citation type="journal article" date="2007" name="Genome Res.">
        <title>Genome characteristics of facultatively symbiotic Frankia sp. strains reflect host range and host plant biogeography.</title>
        <authorList>
            <person name="Normand P."/>
            <person name="Lapierre P."/>
            <person name="Tisa L.S."/>
            <person name="Gogarten J.P."/>
            <person name="Alloisio N."/>
            <person name="Bagnarol E."/>
            <person name="Bassi C.A."/>
            <person name="Berry A.M."/>
            <person name="Bickhart D.M."/>
            <person name="Choisne N."/>
            <person name="Couloux A."/>
            <person name="Cournoyer B."/>
            <person name="Cruveiller S."/>
            <person name="Daubin V."/>
            <person name="Demange N."/>
            <person name="Francino M.P."/>
            <person name="Goltsman E."/>
            <person name="Huang Y."/>
            <person name="Kopp O.R."/>
            <person name="Labarre L."/>
            <person name="Lapidus A."/>
            <person name="Lavire C."/>
            <person name="Marechal J."/>
            <person name="Martinez M."/>
            <person name="Mastronunzio J.E."/>
            <person name="Mullin B.C."/>
            <person name="Niemann J."/>
            <person name="Pujic P."/>
            <person name="Rawnsley T."/>
            <person name="Rouy Z."/>
            <person name="Schenowitz C."/>
            <person name="Sellstedt A."/>
            <person name="Tavares F."/>
            <person name="Tomkins J.P."/>
            <person name="Vallenet D."/>
            <person name="Valverde C."/>
            <person name="Wall L.G."/>
            <person name="Wang Y."/>
            <person name="Medigue C."/>
            <person name="Benson D.R."/>
        </authorList>
    </citation>
    <scope>NUCLEOTIDE SEQUENCE [LARGE SCALE GENOMIC DNA]</scope>
    <source>
        <strain evidence="12">DSM 45818 / CECT 9043 / CcI3</strain>
    </source>
</reference>
<dbReference type="Proteomes" id="UP000001937">
    <property type="component" value="Chromosome"/>
</dbReference>
<dbReference type="HOGENOM" id="CLU_000288_135_4_11"/>
<dbReference type="STRING" id="106370.Francci3_3002"/>
<keyword evidence="2" id="KW-0808">Transferase</keyword>